<name>T1AF22_9ZZZZ</name>
<sequence length="111" mass="11706">MCSSPWQRSGLGRFTFPIGAAANLLFNVSSNQAGVTAAHFRVDGPRQVSGSATGGAFCGAPDTYTVYFAARFNRPMSAFGTWHNGKLMPGTAQVRGINSGGWVTFKTGNAR</sequence>
<accession>T1AF22</accession>
<evidence type="ECO:0000313" key="2">
    <source>
        <dbReference type="EMBL" id="EQD55243.1"/>
    </source>
</evidence>
<evidence type="ECO:0000259" key="1">
    <source>
        <dbReference type="Pfam" id="PF17678"/>
    </source>
</evidence>
<dbReference type="InterPro" id="IPR014718">
    <property type="entry name" value="GH-type_carb-bd"/>
</dbReference>
<dbReference type="Gene3D" id="2.70.98.10">
    <property type="match status" value="1"/>
</dbReference>
<gene>
    <name evidence="2" type="ORF">B2A_05831</name>
</gene>
<dbReference type="AlphaFoldDB" id="T1AF22"/>
<organism evidence="2">
    <name type="scientific">mine drainage metagenome</name>
    <dbReference type="NCBI Taxonomy" id="410659"/>
    <lineage>
        <taxon>unclassified sequences</taxon>
        <taxon>metagenomes</taxon>
        <taxon>ecological metagenomes</taxon>
    </lineage>
</organism>
<dbReference type="GO" id="GO:0030246">
    <property type="term" value="F:carbohydrate binding"/>
    <property type="evidence" value="ECO:0007669"/>
    <property type="project" value="InterPro"/>
</dbReference>
<reference evidence="2" key="1">
    <citation type="submission" date="2013-08" db="EMBL/GenBank/DDBJ databases">
        <authorList>
            <person name="Mendez C."/>
            <person name="Richter M."/>
            <person name="Ferrer M."/>
            <person name="Sanchez J."/>
        </authorList>
    </citation>
    <scope>NUCLEOTIDE SEQUENCE</scope>
</reference>
<dbReference type="EMBL" id="AUZZ01004068">
    <property type="protein sequence ID" value="EQD55243.1"/>
    <property type="molecule type" value="Genomic_DNA"/>
</dbReference>
<protein>
    <submittedName>
        <fullName evidence="2">Alpha-1,2-mannosidase</fullName>
    </submittedName>
</protein>
<proteinExistence type="predicted"/>
<dbReference type="InterPro" id="IPR041371">
    <property type="entry name" value="GH92_N"/>
</dbReference>
<comment type="caution">
    <text evidence="2">The sequence shown here is derived from an EMBL/GenBank/DDBJ whole genome shotgun (WGS) entry which is preliminary data.</text>
</comment>
<reference evidence="2" key="2">
    <citation type="journal article" date="2014" name="ISME J.">
        <title>Microbial stratification in low pH oxic and suboxic macroscopic growths along an acid mine drainage.</title>
        <authorList>
            <person name="Mendez-Garcia C."/>
            <person name="Mesa V."/>
            <person name="Sprenger R.R."/>
            <person name="Richter M."/>
            <person name="Diez M.S."/>
            <person name="Solano J."/>
            <person name="Bargiela R."/>
            <person name="Golyshina O.V."/>
            <person name="Manteca A."/>
            <person name="Ramos J.L."/>
            <person name="Gallego J.R."/>
            <person name="Llorente I."/>
            <person name="Martins Dos Santos V.A."/>
            <person name="Jensen O.N."/>
            <person name="Pelaez A.I."/>
            <person name="Sanchez J."/>
            <person name="Ferrer M."/>
        </authorList>
    </citation>
    <scope>NUCLEOTIDE SEQUENCE</scope>
</reference>
<feature type="non-terminal residue" evidence="2">
    <location>
        <position position="111"/>
    </location>
</feature>
<dbReference type="Pfam" id="PF17678">
    <property type="entry name" value="Glyco_hydro_92N"/>
    <property type="match status" value="1"/>
</dbReference>
<feature type="domain" description="Glycosyl hydrolase family 92 N-terminal" evidence="1">
    <location>
        <begin position="6"/>
        <end position="108"/>
    </location>
</feature>